<protein>
    <recommendedName>
        <fullName evidence="14">Riboflavin biosynthesis protein</fullName>
    </recommendedName>
    <domain>
        <recommendedName>
            <fullName evidence="14">Riboflavin kinase</fullName>
            <ecNumber evidence="14">2.7.1.26</ecNumber>
        </recommendedName>
        <alternativeName>
            <fullName evidence="14">Flavokinase</fullName>
        </alternativeName>
    </domain>
    <domain>
        <recommendedName>
            <fullName evidence="14">FMN adenylyltransferase</fullName>
            <ecNumber evidence="14">2.7.7.2</ecNumber>
        </recommendedName>
        <alternativeName>
            <fullName evidence="14">FAD pyrophosphorylase</fullName>
        </alternativeName>
        <alternativeName>
            <fullName evidence="14">FAD synthase</fullName>
        </alternativeName>
    </domain>
</protein>
<keyword evidence="7 14" id="KW-0547">Nucleotide-binding</keyword>
<sequence>MDLQINDFHAFKNDRPLTMTIGNFDGLHLGHQGLIQKTHFPDTESAVLTFSPHPMKVLRGMKDHVILMSLEKKIRLIESMGIEHLFIANFDLQMASTTKEAFIAQLKALNVKRLVLGVDFRFASHASGHVEDLKQHFEVIILDNITHQDTRISTTYIKDLLYSGELARAELLLGRPYSIEGVVIHGDKVGRTLGMPTANLDLETYVLPPNGVYYVDVLYEGNLYPGALNIGYNPTINYSVKKRVEVYILDFNETIYGKKLEIFFRLYLRPEQQFKSKEALIAQLQKDVLDVKRLSSGGCEIDA</sequence>
<dbReference type="SUPFAM" id="SSF52374">
    <property type="entry name" value="Nucleotidylyl transferase"/>
    <property type="match status" value="1"/>
</dbReference>
<comment type="caution">
    <text evidence="16">The sequence shown here is derived from an EMBL/GenBank/DDBJ whole genome shotgun (WGS) entry which is preliminary data.</text>
</comment>
<evidence type="ECO:0000256" key="13">
    <source>
        <dbReference type="ARBA" id="ARBA00049494"/>
    </source>
</evidence>
<proteinExistence type="inferred from homology"/>
<evidence type="ECO:0000256" key="12">
    <source>
        <dbReference type="ARBA" id="ARBA00047880"/>
    </source>
</evidence>
<evidence type="ECO:0000256" key="4">
    <source>
        <dbReference type="ARBA" id="ARBA00022643"/>
    </source>
</evidence>
<name>A0ABT2PV86_9MOLU</name>
<dbReference type="PANTHER" id="PTHR22749:SF6">
    <property type="entry name" value="RIBOFLAVIN KINASE"/>
    <property type="match status" value="1"/>
</dbReference>
<evidence type="ECO:0000256" key="3">
    <source>
        <dbReference type="ARBA" id="ARBA00022630"/>
    </source>
</evidence>
<dbReference type="Proteomes" id="UP001209076">
    <property type="component" value="Unassembled WGS sequence"/>
</dbReference>
<dbReference type="EMBL" id="JAOEGN010000006">
    <property type="protein sequence ID" value="MCU0104860.1"/>
    <property type="molecule type" value="Genomic_DNA"/>
</dbReference>
<evidence type="ECO:0000256" key="10">
    <source>
        <dbReference type="ARBA" id="ARBA00022840"/>
    </source>
</evidence>
<evidence type="ECO:0000256" key="5">
    <source>
        <dbReference type="ARBA" id="ARBA00022679"/>
    </source>
</evidence>
<comment type="catalytic activity">
    <reaction evidence="13 14">
        <text>FMN + ATP + H(+) = FAD + diphosphate</text>
        <dbReference type="Rhea" id="RHEA:17237"/>
        <dbReference type="ChEBI" id="CHEBI:15378"/>
        <dbReference type="ChEBI" id="CHEBI:30616"/>
        <dbReference type="ChEBI" id="CHEBI:33019"/>
        <dbReference type="ChEBI" id="CHEBI:57692"/>
        <dbReference type="ChEBI" id="CHEBI:58210"/>
        <dbReference type="EC" id="2.7.7.2"/>
    </reaction>
</comment>
<dbReference type="NCBIfam" id="TIGR00083">
    <property type="entry name" value="ribF"/>
    <property type="match status" value="1"/>
</dbReference>
<dbReference type="InterPro" id="IPR023465">
    <property type="entry name" value="Riboflavin_kinase_dom_sf"/>
</dbReference>
<dbReference type="NCBIfam" id="NF004162">
    <property type="entry name" value="PRK05627.1-5"/>
    <property type="match status" value="1"/>
</dbReference>
<comment type="pathway">
    <text evidence="2 14">Cofactor biosynthesis; FMN biosynthesis; FMN from riboflavin (ATP route): step 1/1.</text>
</comment>
<evidence type="ECO:0000313" key="17">
    <source>
        <dbReference type="Proteomes" id="UP001209076"/>
    </source>
</evidence>
<comment type="pathway">
    <text evidence="1 14">Cofactor biosynthesis; FAD biosynthesis; FAD from FMN: step 1/1.</text>
</comment>
<dbReference type="SUPFAM" id="SSF82114">
    <property type="entry name" value="Riboflavin kinase-like"/>
    <property type="match status" value="1"/>
</dbReference>
<gene>
    <name evidence="16" type="ORF">N7603_04235</name>
</gene>
<accession>A0ABT2PV86</accession>
<dbReference type="CDD" id="cd02064">
    <property type="entry name" value="FAD_synthetase_N"/>
    <property type="match status" value="1"/>
</dbReference>
<dbReference type="InterPro" id="IPR002606">
    <property type="entry name" value="Riboflavin_kinase_bac"/>
</dbReference>
<dbReference type="InterPro" id="IPR015865">
    <property type="entry name" value="Riboflavin_kinase_bac/euk"/>
</dbReference>
<evidence type="ECO:0000256" key="14">
    <source>
        <dbReference type="PIRNR" id="PIRNR004491"/>
    </source>
</evidence>
<dbReference type="InterPro" id="IPR023468">
    <property type="entry name" value="Riboflavin_kinase"/>
</dbReference>
<dbReference type="Gene3D" id="2.40.30.30">
    <property type="entry name" value="Riboflavin kinase-like"/>
    <property type="match status" value="1"/>
</dbReference>
<dbReference type="InterPro" id="IPR014729">
    <property type="entry name" value="Rossmann-like_a/b/a_fold"/>
</dbReference>
<reference evidence="17" key="1">
    <citation type="submission" date="2023-07" db="EMBL/GenBank/DDBJ databases">
        <title>Novel Mycoplasma species identified in domestic and wild animals.</title>
        <authorList>
            <person name="Volokhov D.V."/>
            <person name="Furtak V.A."/>
            <person name="Zagorodnyaya T.A."/>
        </authorList>
    </citation>
    <scope>NUCLEOTIDE SEQUENCE [LARGE SCALE GENOMIC DNA]</scope>
    <source>
        <strain evidence="17">92-19</strain>
    </source>
</reference>
<organism evidence="16 17">
    <name type="scientific">Paracholeplasma vituli</name>
    <dbReference type="NCBI Taxonomy" id="69473"/>
    <lineage>
        <taxon>Bacteria</taxon>
        <taxon>Bacillati</taxon>
        <taxon>Mycoplasmatota</taxon>
        <taxon>Mollicutes</taxon>
        <taxon>Acholeplasmatales</taxon>
        <taxon>Acholeplasmataceae</taxon>
        <taxon>Paracholeplasma</taxon>
    </lineage>
</organism>
<keyword evidence="9 14" id="KW-0274">FAD</keyword>
<comment type="similarity">
    <text evidence="14">Belongs to the ribF family.</text>
</comment>
<dbReference type="Pfam" id="PF06574">
    <property type="entry name" value="FAD_syn"/>
    <property type="match status" value="1"/>
</dbReference>
<keyword evidence="6 14" id="KW-0548">Nucleotidyltransferase</keyword>
<dbReference type="PANTHER" id="PTHR22749">
    <property type="entry name" value="RIBOFLAVIN KINASE/FMN ADENYLYLTRANSFERASE"/>
    <property type="match status" value="1"/>
</dbReference>
<evidence type="ECO:0000256" key="1">
    <source>
        <dbReference type="ARBA" id="ARBA00004726"/>
    </source>
</evidence>
<dbReference type="EC" id="2.7.7.2" evidence="14"/>
<evidence type="ECO:0000256" key="11">
    <source>
        <dbReference type="ARBA" id="ARBA00023268"/>
    </source>
</evidence>
<dbReference type="PIRSF" id="PIRSF004491">
    <property type="entry name" value="FAD_Synth"/>
    <property type="match status" value="1"/>
</dbReference>
<dbReference type="EC" id="2.7.1.26" evidence="14"/>
<keyword evidence="10 14" id="KW-0067">ATP-binding</keyword>
<dbReference type="Pfam" id="PF01687">
    <property type="entry name" value="Flavokinase"/>
    <property type="match status" value="1"/>
</dbReference>
<keyword evidence="8 14" id="KW-0418">Kinase</keyword>
<dbReference type="GO" id="GO:0008531">
    <property type="term" value="F:riboflavin kinase activity"/>
    <property type="evidence" value="ECO:0007669"/>
    <property type="project" value="UniProtKB-EC"/>
</dbReference>
<keyword evidence="17" id="KW-1185">Reference proteome</keyword>
<evidence type="ECO:0000256" key="7">
    <source>
        <dbReference type="ARBA" id="ARBA00022741"/>
    </source>
</evidence>
<keyword evidence="11" id="KW-0511">Multifunctional enzyme</keyword>
<dbReference type="GO" id="GO:0003919">
    <property type="term" value="F:FMN adenylyltransferase activity"/>
    <property type="evidence" value="ECO:0007669"/>
    <property type="project" value="UniProtKB-EC"/>
</dbReference>
<dbReference type="SMART" id="SM00904">
    <property type="entry name" value="Flavokinase"/>
    <property type="match status" value="1"/>
</dbReference>
<dbReference type="Gene3D" id="3.40.50.620">
    <property type="entry name" value="HUPs"/>
    <property type="match status" value="1"/>
</dbReference>
<evidence type="ECO:0000313" key="16">
    <source>
        <dbReference type="EMBL" id="MCU0104860.1"/>
    </source>
</evidence>
<evidence type="ECO:0000256" key="2">
    <source>
        <dbReference type="ARBA" id="ARBA00005201"/>
    </source>
</evidence>
<evidence type="ECO:0000256" key="9">
    <source>
        <dbReference type="ARBA" id="ARBA00022827"/>
    </source>
</evidence>
<evidence type="ECO:0000256" key="8">
    <source>
        <dbReference type="ARBA" id="ARBA00022777"/>
    </source>
</evidence>
<keyword evidence="3 14" id="KW-0285">Flavoprotein</keyword>
<comment type="catalytic activity">
    <reaction evidence="12 14">
        <text>riboflavin + ATP = FMN + ADP + H(+)</text>
        <dbReference type="Rhea" id="RHEA:14357"/>
        <dbReference type="ChEBI" id="CHEBI:15378"/>
        <dbReference type="ChEBI" id="CHEBI:30616"/>
        <dbReference type="ChEBI" id="CHEBI:57986"/>
        <dbReference type="ChEBI" id="CHEBI:58210"/>
        <dbReference type="ChEBI" id="CHEBI:456216"/>
        <dbReference type="EC" id="2.7.1.26"/>
    </reaction>
</comment>
<dbReference type="InterPro" id="IPR015864">
    <property type="entry name" value="FAD_synthase"/>
</dbReference>
<feature type="domain" description="Riboflavin kinase" evidence="15">
    <location>
        <begin position="172"/>
        <end position="296"/>
    </location>
</feature>
<dbReference type="RefSeq" id="WP_262096115.1">
    <property type="nucleotide sequence ID" value="NZ_JAOEGN010000006.1"/>
</dbReference>
<keyword evidence="4 14" id="KW-0288">FMN</keyword>
<keyword evidence="5 14" id="KW-0808">Transferase</keyword>
<evidence type="ECO:0000259" key="15">
    <source>
        <dbReference type="SMART" id="SM00904"/>
    </source>
</evidence>
<evidence type="ECO:0000256" key="6">
    <source>
        <dbReference type="ARBA" id="ARBA00022695"/>
    </source>
</evidence>